<dbReference type="Pfam" id="PF13354">
    <property type="entry name" value="Beta-lactamase2"/>
    <property type="match status" value="1"/>
</dbReference>
<proteinExistence type="predicted"/>
<evidence type="ECO:0000256" key="1">
    <source>
        <dbReference type="SAM" id="MobiDB-lite"/>
    </source>
</evidence>
<comment type="caution">
    <text evidence="3">The sequence shown here is derived from an EMBL/GenBank/DDBJ whole genome shotgun (WGS) entry which is preliminary data.</text>
</comment>
<sequence>MALVAAGLCGGLTPRPGAEGGAGATAGTDRMGAAMATVLTRTSAATAGSPSGDVVGTAGVAPTLAVAPAVLRAGAAPRIMPVAEARSARSVPVTAQPLTPTPTSSAPAVPAPTVPVPGSVGLEGLVRLYLAGRPGHVSVAVFDAVAGTTVAVTDPAVVGYEMASSVKLDILTALVRDAGPTGTLTARQRTLARKMISVSDNDAASALWRDAGAAAGMSVFFARLGMVATQADTGGHWGLTRTTAADQLAVLRAVAYPGVLLAEQREVIAALLRTVILSQRWGLTGGVPSGVAVELKNGWLQRGDGGWVITSLAHVHGAGRDYVMAVYTKDGPSRAAGIATVQGLSALAWNAAAVSPALG</sequence>
<dbReference type="GO" id="GO:0016787">
    <property type="term" value="F:hydrolase activity"/>
    <property type="evidence" value="ECO:0007669"/>
    <property type="project" value="UniProtKB-KW"/>
</dbReference>
<dbReference type="EMBL" id="JALKFT010000015">
    <property type="protein sequence ID" value="MCK9877174.1"/>
    <property type="molecule type" value="Genomic_DNA"/>
</dbReference>
<dbReference type="InterPro" id="IPR012338">
    <property type="entry name" value="Beta-lactam/transpept-like"/>
</dbReference>
<keyword evidence="4" id="KW-1185">Reference proteome</keyword>
<evidence type="ECO:0000313" key="3">
    <source>
        <dbReference type="EMBL" id="MCK9877174.1"/>
    </source>
</evidence>
<dbReference type="InterPro" id="IPR000871">
    <property type="entry name" value="Beta-lactam_class-A"/>
</dbReference>
<dbReference type="Gene3D" id="3.40.710.10">
    <property type="entry name" value="DD-peptidase/beta-lactamase superfamily"/>
    <property type="match status" value="1"/>
</dbReference>
<dbReference type="SUPFAM" id="SSF56601">
    <property type="entry name" value="beta-lactamase/transpeptidase-like"/>
    <property type="match status" value="1"/>
</dbReference>
<organism evidence="3 4">
    <name type="scientific">Frankia umida</name>
    <dbReference type="NCBI Taxonomy" id="573489"/>
    <lineage>
        <taxon>Bacteria</taxon>
        <taxon>Bacillati</taxon>
        <taxon>Actinomycetota</taxon>
        <taxon>Actinomycetes</taxon>
        <taxon>Frankiales</taxon>
        <taxon>Frankiaceae</taxon>
        <taxon>Frankia</taxon>
    </lineage>
</organism>
<accession>A0ABT0K050</accession>
<keyword evidence="3" id="KW-0378">Hydrolase</keyword>
<dbReference type="PANTHER" id="PTHR35333:SF3">
    <property type="entry name" value="BETA-LACTAMASE-TYPE TRANSPEPTIDASE FOLD CONTAINING PROTEIN"/>
    <property type="match status" value="1"/>
</dbReference>
<evidence type="ECO:0000259" key="2">
    <source>
        <dbReference type="Pfam" id="PF13354"/>
    </source>
</evidence>
<dbReference type="Proteomes" id="UP001201873">
    <property type="component" value="Unassembled WGS sequence"/>
</dbReference>
<name>A0ABT0K050_9ACTN</name>
<dbReference type="RefSeq" id="WP_248825454.1">
    <property type="nucleotide sequence ID" value="NZ_JALKFT010000015.1"/>
</dbReference>
<evidence type="ECO:0000313" key="4">
    <source>
        <dbReference type="Proteomes" id="UP001201873"/>
    </source>
</evidence>
<feature type="domain" description="Beta-lactamase class A catalytic" evidence="2">
    <location>
        <begin position="188"/>
        <end position="328"/>
    </location>
</feature>
<dbReference type="PANTHER" id="PTHR35333">
    <property type="entry name" value="BETA-LACTAMASE"/>
    <property type="match status" value="1"/>
</dbReference>
<protein>
    <submittedName>
        <fullName evidence="3">Class A beta-lactamase-related serine hydrolase</fullName>
    </submittedName>
</protein>
<gene>
    <name evidence="3" type="ORF">MXD59_15555</name>
</gene>
<dbReference type="InterPro" id="IPR045155">
    <property type="entry name" value="Beta-lactam_cat"/>
</dbReference>
<reference evidence="3 4" key="1">
    <citation type="submission" date="2022-04" db="EMBL/GenBank/DDBJ databases">
        <title>Genome diversity in the genus Frankia.</title>
        <authorList>
            <person name="Carlos-Shanley C."/>
            <person name="Hahn D."/>
        </authorList>
    </citation>
    <scope>NUCLEOTIDE SEQUENCE [LARGE SCALE GENOMIC DNA]</scope>
    <source>
        <strain evidence="3 4">Ag45/Mut15</strain>
    </source>
</reference>
<feature type="region of interest" description="Disordered" evidence="1">
    <location>
        <begin position="90"/>
        <end position="110"/>
    </location>
</feature>